<dbReference type="AlphaFoldDB" id="A0A7J0BK92"/>
<dbReference type="InterPro" id="IPR003959">
    <property type="entry name" value="ATPase_AAA_core"/>
</dbReference>
<dbReference type="SUPFAM" id="SSF52540">
    <property type="entry name" value="P-loop containing nucleoside triphosphate hydrolases"/>
    <property type="match status" value="1"/>
</dbReference>
<reference evidence="2 3" key="1">
    <citation type="submission" date="2020-05" db="EMBL/GenBank/DDBJ databases">
        <title>Draft genome sequence of Desulfovibrio sp. strain HN2T.</title>
        <authorList>
            <person name="Ueno A."/>
            <person name="Tamazawa S."/>
            <person name="Tamamura S."/>
            <person name="Murakami T."/>
            <person name="Kiyama T."/>
            <person name="Inomata H."/>
            <person name="Amano Y."/>
            <person name="Miyakawa K."/>
            <person name="Tamaki H."/>
            <person name="Naganuma T."/>
            <person name="Kaneko K."/>
        </authorList>
    </citation>
    <scope>NUCLEOTIDE SEQUENCE [LARGE SCALE GENOMIC DNA]</scope>
    <source>
        <strain evidence="2 3">HN2</strain>
    </source>
</reference>
<keyword evidence="3" id="KW-1185">Reference proteome</keyword>
<dbReference type="Gene3D" id="3.40.50.300">
    <property type="entry name" value="P-loop containing nucleotide triphosphate hydrolases"/>
    <property type="match status" value="1"/>
</dbReference>
<evidence type="ECO:0000313" key="3">
    <source>
        <dbReference type="Proteomes" id="UP000503840"/>
    </source>
</evidence>
<dbReference type="InterPro" id="IPR014555">
    <property type="entry name" value="RecF-like"/>
</dbReference>
<organism evidence="2 3">
    <name type="scientific">Desulfovibrio subterraneus</name>
    <dbReference type="NCBI Taxonomy" id="2718620"/>
    <lineage>
        <taxon>Bacteria</taxon>
        <taxon>Pseudomonadati</taxon>
        <taxon>Thermodesulfobacteriota</taxon>
        <taxon>Desulfovibrionia</taxon>
        <taxon>Desulfovibrionales</taxon>
        <taxon>Desulfovibrionaceae</taxon>
        <taxon>Desulfovibrio</taxon>
    </lineage>
</organism>
<dbReference type="CDD" id="cd00267">
    <property type="entry name" value="ABC_ATPase"/>
    <property type="match status" value="1"/>
</dbReference>
<comment type="caution">
    <text evidence="2">The sequence shown here is derived from an EMBL/GenBank/DDBJ whole genome shotgun (WGS) entry which is preliminary data.</text>
</comment>
<protein>
    <recommendedName>
        <fullName evidence="1">ATPase AAA-type core domain-containing protein</fullName>
    </recommendedName>
</protein>
<dbReference type="RefSeq" id="WP_174405688.1">
    <property type="nucleotide sequence ID" value="NZ_BLVO01000013.1"/>
</dbReference>
<dbReference type="PANTHER" id="PTHR40396:SF1">
    <property type="entry name" value="ATPASE AAA-TYPE CORE DOMAIN-CONTAINING PROTEIN"/>
    <property type="match status" value="1"/>
</dbReference>
<dbReference type="Pfam" id="PF13304">
    <property type="entry name" value="AAA_21"/>
    <property type="match status" value="1"/>
</dbReference>
<evidence type="ECO:0000259" key="1">
    <source>
        <dbReference type="Pfam" id="PF13304"/>
    </source>
</evidence>
<evidence type="ECO:0000313" key="2">
    <source>
        <dbReference type="EMBL" id="GFM34059.1"/>
    </source>
</evidence>
<feature type="domain" description="ATPase AAA-type core" evidence="1">
    <location>
        <begin position="23"/>
        <end position="341"/>
    </location>
</feature>
<accession>A0A7J0BK92</accession>
<dbReference type="EMBL" id="BLVO01000013">
    <property type="protein sequence ID" value="GFM34059.1"/>
    <property type="molecule type" value="Genomic_DNA"/>
</dbReference>
<dbReference type="PANTHER" id="PTHR40396">
    <property type="entry name" value="ATPASE-LIKE PROTEIN"/>
    <property type="match status" value="1"/>
</dbReference>
<sequence>MITSIRLINWKSFADAKLYIDPITTIIGVNASGKSNILDALEFLRRTSSGVSIDSALSGSGDGGLPPLRGNIGWAARKGHNIFGIEAEIETDNNNFIYSISVYTKEKVVRIHEETLYDTTAKTNVFKLKSISGKIKLFMLGAELGDADFENESALSTLHKTKGLLTPKEYIKSINTIQSLLSSIFPFKPMHNSMRSIAPISDQYRYDGSNIAGFIAGHKNKTNIERQLSKYATKFPEGDITKVWTEFIGINKEKAELYCNESFGNTTNTVDANNMSDGTLRFLAILVAMLTAPEHSLVAIEEIDNGLHPSRSELLINSLKEIGSKRKVDVIIITHNPALLNFLGPEAIPFISVVHRKHSGESTITLLEDVDQLPKLMASGPIGTIVSQGKLQKALRNQEDAR</sequence>
<dbReference type="Proteomes" id="UP000503840">
    <property type="component" value="Unassembled WGS sequence"/>
</dbReference>
<name>A0A7J0BK92_9BACT</name>
<dbReference type="GO" id="GO:0016887">
    <property type="term" value="F:ATP hydrolysis activity"/>
    <property type="evidence" value="ECO:0007669"/>
    <property type="project" value="InterPro"/>
</dbReference>
<gene>
    <name evidence="2" type="ORF">DSM101010T_24240</name>
</gene>
<dbReference type="GO" id="GO:0005524">
    <property type="term" value="F:ATP binding"/>
    <property type="evidence" value="ECO:0007669"/>
    <property type="project" value="InterPro"/>
</dbReference>
<dbReference type="PIRSF" id="PIRSF029347">
    <property type="entry name" value="RecF"/>
    <property type="match status" value="1"/>
</dbReference>
<proteinExistence type="predicted"/>
<dbReference type="InterPro" id="IPR027417">
    <property type="entry name" value="P-loop_NTPase"/>
</dbReference>